<sequence length="146" mass="15746">MQNIALSQAATRTHSLTPIRNRALSPSSIRAPATASIRVARANISTGLRASILHRLASPHLASPCLALPCLALPCLTLRLCIIGTNMNSTVFLGYRWGRGKFLAGLQVGTWLCCKDGDMSWDSSHNPGPRRCIMLSVAGCGDEWVY</sequence>
<name>A0A5B7IBU5_PORTR</name>
<accession>A0A5B7IBU5</accession>
<evidence type="ECO:0000313" key="2">
    <source>
        <dbReference type="Proteomes" id="UP000324222"/>
    </source>
</evidence>
<gene>
    <name evidence="1" type="ORF">E2C01_072873</name>
</gene>
<dbReference type="Proteomes" id="UP000324222">
    <property type="component" value="Unassembled WGS sequence"/>
</dbReference>
<dbReference type="AlphaFoldDB" id="A0A5B7IBU5"/>
<dbReference type="EMBL" id="VSRR010048280">
    <property type="protein sequence ID" value="MPC78388.1"/>
    <property type="molecule type" value="Genomic_DNA"/>
</dbReference>
<comment type="caution">
    <text evidence="1">The sequence shown here is derived from an EMBL/GenBank/DDBJ whole genome shotgun (WGS) entry which is preliminary data.</text>
</comment>
<keyword evidence="2" id="KW-1185">Reference proteome</keyword>
<organism evidence="1 2">
    <name type="scientific">Portunus trituberculatus</name>
    <name type="common">Swimming crab</name>
    <name type="synonym">Neptunus trituberculatus</name>
    <dbReference type="NCBI Taxonomy" id="210409"/>
    <lineage>
        <taxon>Eukaryota</taxon>
        <taxon>Metazoa</taxon>
        <taxon>Ecdysozoa</taxon>
        <taxon>Arthropoda</taxon>
        <taxon>Crustacea</taxon>
        <taxon>Multicrustacea</taxon>
        <taxon>Malacostraca</taxon>
        <taxon>Eumalacostraca</taxon>
        <taxon>Eucarida</taxon>
        <taxon>Decapoda</taxon>
        <taxon>Pleocyemata</taxon>
        <taxon>Brachyura</taxon>
        <taxon>Eubrachyura</taxon>
        <taxon>Portunoidea</taxon>
        <taxon>Portunidae</taxon>
        <taxon>Portuninae</taxon>
        <taxon>Portunus</taxon>
    </lineage>
</organism>
<reference evidence="1 2" key="1">
    <citation type="submission" date="2019-05" db="EMBL/GenBank/DDBJ databases">
        <title>Another draft genome of Portunus trituberculatus and its Hox gene families provides insights of decapod evolution.</title>
        <authorList>
            <person name="Jeong J.-H."/>
            <person name="Song I."/>
            <person name="Kim S."/>
            <person name="Choi T."/>
            <person name="Kim D."/>
            <person name="Ryu S."/>
            <person name="Kim W."/>
        </authorList>
    </citation>
    <scope>NUCLEOTIDE SEQUENCE [LARGE SCALE GENOMIC DNA]</scope>
    <source>
        <tissue evidence="1">Muscle</tissue>
    </source>
</reference>
<proteinExistence type="predicted"/>
<protein>
    <submittedName>
        <fullName evidence="1">Uncharacterized protein</fullName>
    </submittedName>
</protein>
<evidence type="ECO:0000313" key="1">
    <source>
        <dbReference type="EMBL" id="MPC78388.1"/>
    </source>
</evidence>